<dbReference type="RefSeq" id="WP_141779235.1">
    <property type="nucleotide sequence ID" value="NZ_VFOV01000001.1"/>
</dbReference>
<evidence type="ECO:0000313" key="4">
    <source>
        <dbReference type="Proteomes" id="UP000320209"/>
    </source>
</evidence>
<accession>A0A543A3D1</accession>
<gene>
    <name evidence="3" type="ORF">FB381_0967</name>
</gene>
<dbReference type="OrthoDB" id="3769444at2"/>
<evidence type="ECO:0000313" key="3">
    <source>
        <dbReference type="EMBL" id="TQL67095.1"/>
    </source>
</evidence>
<evidence type="ECO:0000259" key="2">
    <source>
        <dbReference type="Pfam" id="PF08376"/>
    </source>
</evidence>
<organism evidence="3 4">
    <name type="scientific">Nocardioides albertanoniae</name>
    <dbReference type="NCBI Taxonomy" id="1175486"/>
    <lineage>
        <taxon>Bacteria</taxon>
        <taxon>Bacillati</taxon>
        <taxon>Actinomycetota</taxon>
        <taxon>Actinomycetes</taxon>
        <taxon>Propionibacteriales</taxon>
        <taxon>Nocardioidaceae</taxon>
        <taxon>Nocardioides</taxon>
    </lineage>
</organism>
<dbReference type="EMBL" id="VFOV01000001">
    <property type="protein sequence ID" value="TQL67095.1"/>
    <property type="molecule type" value="Genomic_DNA"/>
</dbReference>
<keyword evidence="4" id="KW-1185">Reference proteome</keyword>
<keyword evidence="1" id="KW-0472">Membrane</keyword>
<dbReference type="Pfam" id="PF08376">
    <property type="entry name" value="NIT"/>
    <property type="match status" value="1"/>
</dbReference>
<sequence>MTQIAEPTARDLARKRPWWIWVALAVVLLLAVAAAVVGGSGISRALAAEEDARQAESVAEALPETYAVASSLLSERDGRLAGVPPVVMRPLQEATDVTIKAWLSAARAIDTDGDEELGRQVADIRGELNGIDDLREQLRKKATRSEAARRYTDLTTSLFGLPARMPSLGEEADDTRSKALADLGAAWVALGQERSIMAALVPQEMAAGPTQPSRAGDRELAALAEAEATWRTSLGDFYAHTSDEQRHALDQLTDGTAEEGAVGTPAQQAVGEVIDGGLGKVAATPGSYFSSVLDLTLGLQRISAGSAEEVSADAAQIRQDASTTALMIVIGVVCVVVVLLVVALVLLVLGIVLSRRRV</sequence>
<proteinExistence type="predicted"/>
<keyword evidence="1" id="KW-0812">Transmembrane</keyword>
<feature type="transmembrane region" description="Helical" evidence="1">
    <location>
        <begin position="325"/>
        <end position="353"/>
    </location>
</feature>
<dbReference type="Proteomes" id="UP000320209">
    <property type="component" value="Unassembled WGS sequence"/>
</dbReference>
<dbReference type="InterPro" id="IPR013587">
    <property type="entry name" value="Nitrate/nitrite_sensing"/>
</dbReference>
<comment type="caution">
    <text evidence="3">The sequence shown here is derived from an EMBL/GenBank/DDBJ whole genome shotgun (WGS) entry which is preliminary data.</text>
</comment>
<name>A0A543A3D1_9ACTN</name>
<protein>
    <submittedName>
        <fullName evidence="3">Nitrate/nitrite sensing protein</fullName>
    </submittedName>
</protein>
<evidence type="ECO:0000256" key="1">
    <source>
        <dbReference type="SAM" id="Phobius"/>
    </source>
</evidence>
<reference evidence="3 4" key="1">
    <citation type="submission" date="2019-06" db="EMBL/GenBank/DDBJ databases">
        <title>Sequencing the genomes of 1000 actinobacteria strains.</title>
        <authorList>
            <person name="Klenk H.-P."/>
        </authorList>
    </citation>
    <scope>NUCLEOTIDE SEQUENCE [LARGE SCALE GENOMIC DNA]</scope>
    <source>
        <strain evidence="3 4">DSM 25218</strain>
    </source>
</reference>
<dbReference type="AlphaFoldDB" id="A0A543A3D1"/>
<feature type="domain" description="Nitrate/nitrite sensing protein" evidence="2">
    <location>
        <begin position="91"/>
        <end position="282"/>
    </location>
</feature>
<keyword evidence="1" id="KW-1133">Transmembrane helix</keyword>